<dbReference type="GO" id="GO:0032259">
    <property type="term" value="P:methylation"/>
    <property type="evidence" value="ECO:0007669"/>
    <property type="project" value="UniProtKB-KW"/>
</dbReference>
<dbReference type="CDD" id="cd02440">
    <property type="entry name" value="AdoMet_MTases"/>
    <property type="match status" value="1"/>
</dbReference>
<gene>
    <name evidence="2" type="ORF">SAMN05421810_101406</name>
</gene>
<evidence type="ECO:0000313" key="3">
    <source>
        <dbReference type="Proteomes" id="UP000198727"/>
    </source>
</evidence>
<name>A0A1I5L527_9PSEU</name>
<evidence type="ECO:0000313" key="2">
    <source>
        <dbReference type="EMBL" id="SFO92345.1"/>
    </source>
</evidence>
<dbReference type="SUPFAM" id="SSF53335">
    <property type="entry name" value="S-adenosyl-L-methionine-dependent methyltransferases"/>
    <property type="match status" value="1"/>
</dbReference>
<feature type="domain" description="Methyltransferase type 11" evidence="1">
    <location>
        <begin position="37"/>
        <end position="131"/>
    </location>
</feature>
<dbReference type="Gene3D" id="3.40.50.150">
    <property type="entry name" value="Vaccinia Virus protein VP39"/>
    <property type="match status" value="1"/>
</dbReference>
<dbReference type="OrthoDB" id="9805171at2"/>
<protein>
    <submittedName>
        <fullName evidence="2">Methyltransferase domain-containing protein</fullName>
    </submittedName>
</protein>
<keyword evidence="3" id="KW-1185">Reference proteome</keyword>
<keyword evidence="2" id="KW-0489">Methyltransferase</keyword>
<dbReference type="Pfam" id="PF08241">
    <property type="entry name" value="Methyltransf_11"/>
    <property type="match status" value="1"/>
</dbReference>
<dbReference type="AlphaFoldDB" id="A0A1I5L527"/>
<dbReference type="Proteomes" id="UP000198727">
    <property type="component" value="Unassembled WGS sequence"/>
</dbReference>
<dbReference type="STRING" id="587909.SAMN05421810_101406"/>
<dbReference type="RefSeq" id="WP_092526945.1">
    <property type="nucleotide sequence ID" value="NZ_FOWW01000001.1"/>
</dbReference>
<proteinExistence type="predicted"/>
<dbReference type="EMBL" id="FOWW01000001">
    <property type="protein sequence ID" value="SFO92345.1"/>
    <property type="molecule type" value="Genomic_DNA"/>
</dbReference>
<dbReference type="InterPro" id="IPR029063">
    <property type="entry name" value="SAM-dependent_MTases_sf"/>
</dbReference>
<dbReference type="InterPro" id="IPR013216">
    <property type="entry name" value="Methyltransf_11"/>
</dbReference>
<accession>A0A1I5L527</accession>
<reference evidence="3" key="1">
    <citation type="submission" date="2016-10" db="EMBL/GenBank/DDBJ databases">
        <authorList>
            <person name="Varghese N."/>
            <person name="Submissions S."/>
        </authorList>
    </citation>
    <scope>NUCLEOTIDE SEQUENCE [LARGE SCALE GENOMIC DNA]</scope>
    <source>
        <strain evidence="3">CGMCC 4.5579</strain>
    </source>
</reference>
<organism evidence="2 3">
    <name type="scientific">Amycolatopsis arida</name>
    <dbReference type="NCBI Taxonomy" id="587909"/>
    <lineage>
        <taxon>Bacteria</taxon>
        <taxon>Bacillati</taxon>
        <taxon>Actinomycetota</taxon>
        <taxon>Actinomycetes</taxon>
        <taxon>Pseudonocardiales</taxon>
        <taxon>Pseudonocardiaceae</taxon>
        <taxon>Amycolatopsis</taxon>
    </lineage>
</organism>
<dbReference type="GO" id="GO:0008757">
    <property type="term" value="F:S-adenosylmethionine-dependent methyltransferase activity"/>
    <property type="evidence" value="ECO:0007669"/>
    <property type="project" value="InterPro"/>
</dbReference>
<evidence type="ECO:0000259" key="1">
    <source>
        <dbReference type="Pfam" id="PF08241"/>
    </source>
</evidence>
<dbReference type="PANTHER" id="PTHR43591">
    <property type="entry name" value="METHYLTRANSFERASE"/>
    <property type="match status" value="1"/>
</dbReference>
<keyword evidence="2" id="KW-0808">Transferase</keyword>
<sequence>MNWLHRKICGSARWARKVERDMLPWALDGVDLGDRVLEIGPGYGATLRPLAARAPKLTAVELDPTLAARLSAEHGDRVRVVQGDGADLPLDGARFDAVVCFTMLHHVPTPARQDALFAEALRVLRPGGTFAGADGVDRWPFRLLHLGDTYQPVPPETLPARLRAAGFVDVTTSVVEGRVQRFRARRP</sequence>